<organism evidence="1 2">
    <name type="scientific">Kineococcus endophyticus</name>
    <dbReference type="NCBI Taxonomy" id="1181883"/>
    <lineage>
        <taxon>Bacteria</taxon>
        <taxon>Bacillati</taxon>
        <taxon>Actinomycetota</taxon>
        <taxon>Actinomycetes</taxon>
        <taxon>Kineosporiales</taxon>
        <taxon>Kineosporiaceae</taxon>
        <taxon>Kineococcus</taxon>
    </lineage>
</organism>
<dbReference type="EMBL" id="JBFNQN010000010">
    <property type="protein sequence ID" value="MEW9266211.1"/>
    <property type="molecule type" value="Genomic_DNA"/>
</dbReference>
<dbReference type="SUPFAM" id="SSF53850">
    <property type="entry name" value="Periplasmic binding protein-like II"/>
    <property type="match status" value="1"/>
</dbReference>
<dbReference type="Proteomes" id="UP001555826">
    <property type="component" value="Unassembled WGS sequence"/>
</dbReference>
<accession>A0ABV3P992</accession>
<sequence length="453" mass="48334">MNSHPPGPRSPFSRRSLLRGGLAAGGLGLAAATAGCGSPLAAGLVGSQLNPGTVTFWNLFGGGDGARLLTMLDEYRKQQGSADSLVAATFAWGNPYYTKVSLATLGNKPPDVAVAHLTRATNLAAAGLLEPITDETLALVGLKVEDFTPKAWEAATFEGQSYAIPMDTHPWVLFYNTDVCQQAGLLGPDGKLSKIEGLEAWEAALTAAKQTTGTYGAATASVGDDSNCWRFVNTLYSQRDGAQPLMSEEGQEITMDDALMVDTLATIQRWTSSGLMPKVVDTPGAELALSQGQSAFFMNGEWEITTLQSIEGLKFSMAAFPQLYEKPAAHADSHAFVLPRMDRDADQLERAMGFVHSMLEQGMTWAEGGHVPTYLPIFESEQYKTLEPQADYAETATYASYDPAAWYSGSGSNFETVTGSQIGLVLQGLTTPEAATASIRSQLETYARTANPL</sequence>
<reference evidence="1 2" key="1">
    <citation type="submission" date="2024-07" db="EMBL/GenBank/DDBJ databases">
        <authorList>
            <person name="Thanompreechachai J."/>
            <person name="Duangmal K."/>
        </authorList>
    </citation>
    <scope>NUCLEOTIDE SEQUENCE [LARGE SCALE GENOMIC DNA]</scope>
    <source>
        <strain evidence="1 2">KCTC 19886</strain>
    </source>
</reference>
<dbReference type="InterPro" id="IPR050490">
    <property type="entry name" value="Bact_solute-bd_prot1"/>
</dbReference>
<dbReference type="Gene3D" id="3.40.190.10">
    <property type="entry name" value="Periplasmic binding protein-like II"/>
    <property type="match status" value="1"/>
</dbReference>
<gene>
    <name evidence="1" type="ORF">AB1207_15775</name>
</gene>
<dbReference type="PANTHER" id="PTHR43649">
    <property type="entry name" value="ARABINOSE-BINDING PROTEIN-RELATED"/>
    <property type="match status" value="1"/>
</dbReference>
<dbReference type="RefSeq" id="WP_367639335.1">
    <property type="nucleotide sequence ID" value="NZ_JBFNQN010000010.1"/>
</dbReference>
<keyword evidence="2" id="KW-1185">Reference proteome</keyword>
<dbReference type="InterPro" id="IPR006311">
    <property type="entry name" value="TAT_signal"/>
</dbReference>
<dbReference type="PROSITE" id="PS51318">
    <property type="entry name" value="TAT"/>
    <property type="match status" value="1"/>
</dbReference>
<name>A0ABV3P992_9ACTN</name>
<protein>
    <submittedName>
        <fullName evidence="1">Extracellular solute-binding protein</fullName>
    </submittedName>
</protein>
<dbReference type="PANTHER" id="PTHR43649:SF14">
    <property type="entry name" value="BLR3389 PROTEIN"/>
    <property type="match status" value="1"/>
</dbReference>
<evidence type="ECO:0000313" key="1">
    <source>
        <dbReference type="EMBL" id="MEW9266211.1"/>
    </source>
</evidence>
<proteinExistence type="predicted"/>
<dbReference type="InterPro" id="IPR006059">
    <property type="entry name" value="SBP"/>
</dbReference>
<comment type="caution">
    <text evidence="1">The sequence shown here is derived from an EMBL/GenBank/DDBJ whole genome shotgun (WGS) entry which is preliminary data.</text>
</comment>
<evidence type="ECO:0000313" key="2">
    <source>
        <dbReference type="Proteomes" id="UP001555826"/>
    </source>
</evidence>
<dbReference type="Pfam" id="PF01547">
    <property type="entry name" value="SBP_bac_1"/>
    <property type="match status" value="1"/>
</dbReference>